<keyword evidence="3" id="KW-1185">Reference proteome</keyword>
<gene>
    <name evidence="2" type="ORF">Glove_132g168</name>
</gene>
<organism evidence="2 3">
    <name type="scientific">Diversispora epigaea</name>
    <dbReference type="NCBI Taxonomy" id="1348612"/>
    <lineage>
        <taxon>Eukaryota</taxon>
        <taxon>Fungi</taxon>
        <taxon>Fungi incertae sedis</taxon>
        <taxon>Mucoromycota</taxon>
        <taxon>Glomeromycotina</taxon>
        <taxon>Glomeromycetes</taxon>
        <taxon>Diversisporales</taxon>
        <taxon>Diversisporaceae</taxon>
        <taxon>Diversispora</taxon>
    </lineage>
</organism>
<feature type="region of interest" description="Disordered" evidence="1">
    <location>
        <begin position="29"/>
        <end position="52"/>
    </location>
</feature>
<proteinExistence type="predicted"/>
<name>A0A397J1E2_9GLOM</name>
<dbReference type="Proteomes" id="UP000266861">
    <property type="component" value="Unassembled WGS sequence"/>
</dbReference>
<protein>
    <submittedName>
        <fullName evidence="2">Uncharacterized protein</fullName>
    </submittedName>
</protein>
<evidence type="ECO:0000256" key="1">
    <source>
        <dbReference type="SAM" id="MobiDB-lite"/>
    </source>
</evidence>
<evidence type="ECO:0000313" key="3">
    <source>
        <dbReference type="Proteomes" id="UP000266861"/>
    </source>
</evidence>
<evidence type="ECO:0000313" key="2">
    <source>
        <dbReference type="EMBL" id="RHZ80722.1"/>
    </source>
</evidence>
<comment type="caution">
    <text evidence="2">The sequence shown here is derived from an EMBL/GenBank/DDBJ whole genome shotgun (WGS) entry which is preliminary data.</text>
</comment>
<feature type="compositionally biased region" description="Basic and acidic residues" evidence="1">
    <location>
        <begin position="31"/>
        <end position="52"/>
    </location>
</feature>
<sequence length="52" mass="6404">MYQKKIKNYKYDKPHICVKLAFDELDENKEETDKKHEKLKEDDNSEDIQLKF</sequence>
<dbReference type="AlphaFoldDB" id="A0A397J1E2"/>
<accession>A0A397J1E2</accession>
<dbReference type="EMBL" id="PQFF01000123">
    <property type="protein sequence ID" value="RHZ80722.1"/>
    <property type="molecule type" value="Genomic_DNA"/>
</dbReference>
<reference evidence="2 3" key="1">
    <citation type="submission" date="2018-08" db="EMBL/GenBank/DDBJ databases">
        <title>Genome and evolution of the arbuscular mycorrhizal fungus Diversispora epigaea (formerly Glomus versiforme) and its bacterial endosymbionts.</title>
        <authorList>
            <person name="Sun X."/>
            <person name="Fei Z."/>
            <person name="Harrison M."/>
        </authorList>
    </citation>
    <scope>NUCLEOTIDE SEQUENCE [LARGE SCALE GENOMIC DNA]</scope>
    <source>
        <strain evidence="2 3">IT104</strain>
    </source>
</reference>